<name>A0A0R3SDQ3_HYMDI</name>
<feature type="domain" description="C2" evidence="3">
    <location>
        <begin position="6"/>
        <end position="42"/>
    </location>
</feature>
<reference evidence="6" key="1">
    <citation type="submission" date="2017-02" db="UniProtKB">
        <authorList>
            <consortium name="WormBaseParasite"/>
        </authorList>
    </citation>
    <scope>IDENTIFICATION</scope>
</reference>
<feature type="region of interest" description="Disordered" evidence="2">
    <location>
        <begin position="70"/>
        <end position="92"/>
    </location>
</feature>
<evidence type="ECO:0000313" key="5">
    <source>
        <dbReference type="Proteomes" id="UP000274504"/>
    </source>
</evidence>
<reference evidence="4 5" key="2">
    <citation type="submission" date="2018-11" db="EMBL/GenBank/DDBJ databases">
        <authorList>
            <consortium name="Pathogen Informatics"/>
        </authorList>
    </citation>
    <scope>NUCLEOTIDE SEQUENCE [LARGE SCALE GENOMIC DNA]</scope>
</reference>
<gene>
    <name evidence="4" type="ORF">HDID_LOCUS2835</name>
</gene>
<sequence length="92" mass="10464">MDASEVNKRTLEITVWDFDRGVTNDFIGGLTLGAKAKAERREVWQAVFRPPYRRFEAWFQLASRSDIEYPGSESQRGLEGLIDHTSTPGICD</sequence>
<dbReference type="EMBL" id="UYSG01000753">
    <property type="protein sequence ID" value="VDL22747.1"/>
    <property type="molecule type" value="Genomic_DNA"/>
</dbReference>
<evidence type="ECO:0000313" key="4">
    <source>
        <dbReference type="EMBL" id="VDL22747.1"/>
    </source>
</evidence>
<dbReference type="GO" id="GO:0017158">
    <property type="term" value="P:regulation of calcium ion-dependent exocytosis"/>
    <property type="evidence" value="ECO:0007669"/>
    <property type="project" value="TreeGrafter"/>
</dbReference>
<evidence type="ECO:0000259" key="3">
    <source>
        <dbReference type="Pfam" id="PF00168"/>
    </source>
</evidence>
<dbReference type="GO" id="GO:0046872">
    <property type="term" value="F:metal ion binding"/>
    <property type="evidence" value="ECO:0007669"/>
    <property type="project" value="UniProtKB-KW"/>
</dbReference>
<dbReference type="GO" id="GO:0006887">
    <property type="term" value="P:exocytosis"/>
    <property type="evidence" value="ECO:0007669"/>
    <property type="project" value="TreeGrafter"/>
</dbReference>
<dbReference type="SUPFAM" id="SSF49562">
    <property type="entry name" value="C2 domain (Calcium/lipid-binding domain, CaLB)"/>
    <property type="match status" value="1"/>
</dbReference>
<organism evidence="6">
    <name type="scientific">Hymenolepis diminuta</name>
    <name type="common">Rat tapeworm</name>
    <dbReference type="NCBI Taxonomy" id="6216"/>
    <lineage>
        <taxon>Eukaryota</taxon>
        <taxon>Metazoa</taxon>
        <taxon>Spiralia</taxon>
        <taxon>Lophotrochozoa</taxon>
        <taxon>Platyhelminthes</taxon>
        <taxon>Cestoda</taxon>
        <taxon>Eucestoda</taxon>
        <taxon>Cyclophyllidea</taxon>
        <taxon>Hymenolepididae</taxon>
        <taxon>Hymenolepis</taxon>
    </lineage>
</organism>
<proteinExistence type="predicted"/>
<dbReference type="Gene3D" id="2.60.40.150">
    <property type="entry name" value="C2 domain"/>
    <property type="match status" value="1"/>
</dbReference>
<protein>
    <submittedName>
        <fullName evidence="6">C2 domain-containing protein</fullName>
    </submittedName>
</protein>
<dbReference type="Pfam" id="PF00168">
    <property type="entry name" value="C2"/>
    <property type="match status" value="1"/>
</dbReference>
<keyword evidence="1" id="KW-0479">Metal-binding</keyword>
<dbReference type="PANTHER" id="PTHR45729:SF6">
    <property type="entry name" value="RABPHILIN, ISOFORM A"/>
    <property type="match status" value="1"/>
</dbReference>
<dbReference type="AlphaFoldDB" id="A0A0R3SDQ3"/>
<dbReference type="STRING" id="6216.A0A0R3SDQ3"/>
<accession>A0A0R3SDQ3</accession>
<dbReference type="InterPro" id="IPR043566">
    <property type="entry name" value="Rabphilin/DOC2/Noc2"/>
</dbReference>
<dbReference type="PANTHER" id="PTHR45729">
    <property type="entry name" value="RABPHILIN, ISOFORM A"/>
    <property type="match status" value="1"/>
</dbReference>
<dbReference type="GO" id="GO:0098793">
    <property type="term" value="C:presynapse"/>
    <property type="evidence" value="ECO:0007669"/>
    <property type="project" value="GOC"/>
</dbReference>
<dbReference type="WBParaSite" id="HDID_0000283701-mRNA-1">
    <property type="protein sequence ID" value="HDID_0000283701-mRNA-1"/>
    <property type="gene ID" value="HDID_0000283701"/>
</dbReference>
<evidence type="ECO:0000256" key="2">
    <source>
        <dbReference type="SAM" id="MobiDB-lite"/>
    </source>
</evidence>
<evidence type="ECO:0000313" key="6">
    <source>
        <dbReference type="WBParaSite" id="HDID_0000283701-mRNA-1"/>
    </source>
</evidence>
<dbReference type="Proteomes" id="UP000274504">
    <property type="component" value="Unassembled WGS sequence"/>
</dbReference>
<evidence type="ECO:0000256" key="1">
    <source>
        <dbReference type="ARBA" id="ARBA00022723"/>
    </source>
</evidence>
<dbReference type="InterPro" id="IPR000008">
    <property type="entry name" value="C2_dom"/>
</dbReference>
<dbReference type="InterPro" id="IPR035892">
    <property type="entry name" value="C2_domain_sf"/>
</dbReference>
<dbReference type="OrthoDB" id="270970at2759"/>
<dbReference type="GO" id="GO:0061669">
    <property type="term" value="P:spontaneous neurotransmitter secretion"/>
    <property type="evidence" value="ECO:0007669"/>
    <property type="project" value="TreeGrafter"/>
</dbReference>